<name>A0A645HD93_9ZZZZ</name>
<dbReference type="AlphaFoldDB" id="A0A645HD93"/>
<organism evidence="1">
    <name type="scientific">bioreactor metagenome</name>
    <dbReference type="NCBI Taxonomy" id="1076179"/>
    <lineage>
        <taxon>unclassified sequences</taxon>
        <taxon>metagenomes</taxon>
        <taxon>ecological metagenomes</taxon>
    </lineage>
</organism>
<evidence type="ECO:0000313" key="1">
    <source>
        <dbReference type="EMBL" id="MPN34064.1"/>
    </source>
</evidence>
<proteinExistence type="predicted"/>
<gene>
    <name evidence="1" type="ORF">SDC9_181556</name>
</gene>
<reference evidence="1" key="1">
    <citation type="submission" date="2019-08" db="EMBL/GenBank/DDBJ databases">
        <authorList>
            <person name="Kucharzyk K."/>
            <person name="Murdoch R.W."/>
            <person name="Higgins S."/>
            <person name="Loffler F."/>
        </authorList>
    </citation>
    <scope>NUCLEOTIDE SEQUENCE</scope>
</reference>
<accession>A0A645HD93</accession>
<sequence length="98" mass="11307">MLYIMVSPHNIELHLVVVSGFQETVIQGALQIGTFLIPVPVVYKYIHAMVNRYVDPTFNYFRVVIQLIPPQWLTGLIMTFIPGIPFFDNFPLTDPFRP</sequence>
<protein>
    <submittedName>
        <fullName evidence="1">Uncharacterized protein</fullName>
    </submittedName>
</protein>
<dbReference type="EMBL" id="VSSQ01086902">
    <property type="protein sequence ID" value="MPN34064.1"/>
    <property type="molecule type" value="Genomic_DNA"/>
</dbReference>
<comment type="caution">
    <text evidence="1">The sequence shown here is derived from an EMBL/GenBank/DDBJ whole genome shotgun (WGS) entry which is preliminary data.</text>
</comment>